<evidence type="ECO:0000259" key="3">
    <source>
        <dbReference type="SMART" id="SM00560"/>
    </source>
</evidence>
<gene>
    <name evidence="4" type="ORF">METZ01_LOCUS115638</name>
</gene>
<dbReference type="Gene3D" id="2.60.120.200">
    <property type="match status" value="1"/>
</dbReference>
<sequence length="608" mass="65850">MVSGRIELVHAQIALPVFQAIQKHVTSHPGFSVTALDFDNNDQNGTGGDHIEIPWGTGLKDYTVDDSSSFTVTIRAKLPSGSHWIRRNCYYSSPGHSMRAAYYYDGGNRLYTFLIDTDGTVVSDQERGTVNRSTSVANHSTSWAGQYSGNSQMIYYDSQYYFWTGYRGTVNASTGVFTSSNSGEKVWFELNRSYGGSGTNTNVVYDGNDSSSPTVLAEKTASGTYDYIEVSYSDVSDFSSGNTGTIVSTGLESTGVGTGSINYVLDLDGTNDYVSLPNSINMGTSDFTLSIWLKTDDTSSRQHVFQQTGTDANRVMAIHVDGSLQSRLGGTGDDHDSGVNLSVDTWYHIVLVHDNSANTLKWYVNGTEQNTNTSVNIPSNTETYYLGTNSDADDKYFNGRIDEVRIWNDVRTAAEIADNKDDELVGNESGLVAYYKMSDGTGTTLTDNSSNSNNGTLTNMTTSGGSSDWVTSNAPIAYDNEYTDYGPAGAVSKNSISFYKNSVYVLTLGVTPDVSGTTSGTGYLGRYCRGDNPYVRLLNVTEWALINYCDPSDITSLHDSQGSTDLRSWSAERGKSLGIYYSLTNALSDGDPVIDLSGNGQDGVARGL</sequence>
<proteinExistence type="predicted"/>
<organism evidence="4">
    <name type="scientific">marine metagenome</name>
    <dbReference type="NCBI Taxonomy" id="408172"/>
    <lineage>
        <taxon>unclassified sequences</taxon>
        <taxon>metagenomes</taxon>
        <taxon>ecological metagenomes</taxon>
    </lineage>
</organism>
<dbReference type="SUPFAM" id="SSF49899">
    <property type="entry name" value="Concanavalin A-like lectins/glucanases"/>
    <property type="match status" value="1"/>
</dbReference>
<reference evidence="4" key="1">
    <citation type="submission" date="2018-05" db="EMBL/GenBank/DDBJ databases">
        <authorList>
            <person name="Lanie J.A."/>
            <person name="Ng W.-L."/>
            <person name="Kazmierczak K.M."/>
            <person name="Andrzejewski T.M."/>
            <person name="Davidsen T.M."/>
            <person name="Wayne K.J."/>
            <person name="Tettelin H."/>
            <person name="Glass J.I."/>
            <person name="Rusch D."/>
            <person name="Podicherti R."/>
            <person name="Tsui H.-C.T."/>
            <person name="Winkler M.E."/>
        </authorList>
    </citation>
    <scope>NUCLEOTIDE SEQUENCE</scope>
</reference>
<dbReference type="SMART" id="SM00560">
    <property type="entry name" value="LamGL"/>
    <property type="match status" value="1"/>
</dbReference>
<keyword evidence="2" id="KW-1015">Disulfide bond</keyword>
<evidence type="ECO:0000313" key="4">
    <source>
        <dbReference type="EMBL" id="SVA62784.1"/>
    </source>
</evidence>
<keyword evidence="1" id="KW-0732">Signal</keyword>
<feature type="domain" description="LamG-like jellyroll fold" evidence="3">
    <location>
        <begin position="285"/>
        <end position="414"/>
    </location>
</feature>
<dbReference type="AlphaFoldDB" id="A0A381XDE7"/>
<dbReference type="InterPro" id="IPR013320">
    <property type="entry name" value="ConA-like_dom_sf"/>
</dbReference>
<dbReference type="Pfam" id="PF13385">
    <property type="entry name" value="Laminin_G_3"/>
    <property type="match status" value="1"/>
</dbReference>
<evidence type="ECO:0000256" key="2">
    <source>
        <dbReference type="ARBA" id="ARBA00023157"/>
    </source>
</evidence>
<dbReference type="InterPro" id="IPR006558">
    <property type="entry name" value="LamG-like"/>
</dbReference>
<accession>A0A381XDE7</accession>
<evidence type="ECO:0000256" key="1">
    <source>
        <dbReference type="ARBA" id="ARBA00022729"/>
    </source>
</evidence>
<dbReference type="EMBL" id="UINC01014779">
    <property type="protein sequence ID" value="SVA62784.1"/>
    <property type="molecule type" value="Genomic_DNA"/>
</dbReference>
<protein>
    <recommendedName>
        <fullName evidence="3">LamG-like jellyroll fold domain-containing protein</fullName>
    </recommendedName>
</protein>
<name>A0A381XDE7_9ZZZZ</name>